<dbReference type="GO" id="GO:0032259">
    <property type="term" value="P:methylation"/>
    <property type="evidence" value="ECO:0007669"/>
    <property type="project" value="UniProtKB-KW"/>
</dbReference>
<evidence type="ECO:0000256" key="3">
    <source>
        <dbReference type="ARBA" id="ARBA00022603"/>
    </source>
</evidence>
<reference evidence="12" key="1">
    <citation type="submission" date="2016-10" db="EMBL/GenBank/DDBJ databases">
        <authorList>
            <person name="Varghese N."/>
        </authorList>
    </citation>
    <scope>NUCLEOTIDE SEQUENCE [LARGE SCALE GENOMIC DNA]</scope>
    <source>
        <strain evidence="12">DSM 17980</strain>
    </source>
</reference>
<evidence type="ECO:0000256" key="2">
    <source>
        <dbReference type="ARBA" id="ARBA00004777"/>
    </source>
</evidence>
<gene>
    <name evidence="11" type="ORF">SAMN05421543_10555</name>
</gene>
<protein>
    <submittedName>
        <fullName evidence="11">Homocysteine S-methyltransferase</fullName>
    </submittedName>
</protein>
<evidence type="ECO:0000256" key="9">
    <source>
        <dbReference type="SAM" id="MobiDB-lite"/>
    </source>
</evidence>
<comment type="cofactor">
    <cofactor evidence="1">
        <name>FAD</name>
        <dbReference type="ChEBI" id="CHEBI:57692"/>
    </cofactor>
</comment>
<evidence type="ECO:0000256" key="8">
    <source>
        <dbReference type="PROSITE-ProRule" id="PRU00333"/>
    </source>
</evidence>
<organism evidence="11 12">
    <name type="scientific">Alicyclobacillus macrosporangiidus</name>
    <dbReference type="NCBI Taxonomy" id="392015"/>
    <lineage>
        <taxon>Bacteria</taxon>
        <taxon>Bacillati</taxon>
        <taxon>Bacillota</taxon>
        <taxon>Bacilli</taxon>
        <taxon>Bacillales</taxon>
        <taxon>Alicyclobacillaceae</taxon>
        <taxon>Alicyclobacillus</taxon>
    </lineage>
</organism>
<dbReference type="STRING" id="392015.SAMN05421543_10555"/>
<dbReference type="eggNOG" id="COG0685">
    <property type="taxonomic scope" value="Bacteria"/>
</dbReference>
<accession>A0A1I7HR96</accession>
<dbReference type="InterPro" id="IPR029041">
    <property type="entry name" value="FAD-linked_oxidoreductase-like"/>
</dbReference>
<sequence length="704" mass="74551">MTPVGQSWRARARAGVLVGDGAMATQLHQMGVPIRACCEALCVSRPELVERVHRAYLVAGADWIQTNTFGGHRAALARYGMEDQVREINGAAVRVARRAVEHAAEARVGADAGGVDGAHRTGRTGPVAVFGTIGPALDLVAPGGMEAGHRAWLRGLFEEQAEALLAAGVDGLLLETFPALEELLLALEAVRRLTEGPVLAHLSPDAVGITRDGVPVQDAFTALLKAGADGVGLNCRLGPNGVLRTYEGVARQPGVVYSAAPNAGMLHLVDGDIAYTGDPDYFAAVGEQLVRWGVRVIAGCCGTTPAHIRKVKQRLQAAEWTGAAAGDPDGCSRECSREAAGPDGAQEGLKAPERVQVRARPSGETAEDGRPGRTPVGAGDPAGRGEAAERGVQAGPWAPAGSLAERAKRGRTVVVELDPPRTLDVRRYLEGALALQRAGADAITLADNSLGQVRVSNMAVASLLKQAGVEPLVHVTCRDRNLIGQQSHLMGLHVLGIHHVLLVTGDPSRFGDLPGATSVYDVSSIELTKMVKRLNQGIAFSGQPMKHPSRFVVGTSFNPHVANFDKAMDRLRRKLDAGADFVLTQPLFDVRMFERIARAAEPFGAPVFAGVMPLTSARNARFLHHEVPGIRIPDEILGRMEAAAPEAAAEEGLSIAETLLDEAMHCFNGIYLVTPFLRYDLTVRLVQFVRARAGAPLSSRAAEA</sequence>
<feature type="binding site" evidence="8">
    <location>
        <position position="300"/>
    </location>
    <ligand>
        <name>Zn(2+)</name>
        <dbReference type="ChEBI" id="CHEBI:29105"/>
    </ligand>
</feature>
<dbReference type="OrthoDB" id="9803687at2"/>
<dbReference type="SUPFAM" id="SSF51730">
    <property type="entry name" value="FAD-linked oxidoreductase"/>
    <property type="match status" value="1"/>
</dbReference>
<keyword evidence="12" id="KW-1185">Reference proteome</keyword>
<evidence type="ECO:0000259" key="10">
    <source>
        <dbReference type="PROSITE" id="PS50970"/>
    </source>
</evidence>
<keyword evidence="4" id="KW-0285">Flavoprotein</keyword>
<comment type="pathway">
    <text evidence="2">One-carbon metabolism; tetrahydrofolate interconversion.</text>
</comment>
<dbReference type="InterPro" id="IPR003726">
    <property type="entry name" value="HCY_dom"/>
</dbReference>
<dbReference type="GO" id="GO:0004489">
    <property type="term" value="F:methylenetetrahydrofolate reductase [NAD(P)H] activity"/>
    <property type="evidence" value="ECO:0007669"/>
    <property type="project" value="InterPro"/>
</dbReference>
<proteinExistence type="predicted"/>
<comment type="cofactor">
    <cofactor evidence="8">
        <name>Zn(2+)</name>
        <dbReference type="ChEBI" id="CHEBI:29105"/>
    </cofactor>
</comment>
<dbReference type="Proteomes" id="UP000183508">
    <property type="component" value="Unassembled WGS sequence"/>
</dbReference>
<evidence type="ECO:0000256" key="6">
    <source>
        <dbReference type="ARBA" id="ARBA00022827"/>
    </source>
</evidence>
<dbReference type="UniPathway" id="UPA00193"/>
<feature type="domain" description="Hcy-binding" evidence="10">
    <location>
        <begin position="5"/>
        <end position="315"/>
    </location>
</feature>
<dbReference type="Pfam" id="PF02574">
    <property type="entry name" value="S-methyl_trans"/>
    <property type="match status" value="1"/>
</dbReference>
<evidence type="ECO:0000313" key="12">
    <source>
        <dbReference type="Proteomes" id="UP000183508"/>
    </source>
</evidence>
<dbReference type="AlphaFoldDB" id="A0A1I7HR96"/>
<evidence type="ECO:0000256" key="5">
    <source>
        <dbReference type="ARBA" id="ARBA00022679"/>
    </source>
</evidence>
<dbReference type="PANTHER" id="PTHR11103:SF18">
    <property type="entry name" value="SLR1189 PROTEIN"/>
    <property type="match status" value="1"/>
</dbReference>
<keyword evidence="3 8" id="KW-0489">Methyltransferase</keyword>
<dbReference type="GO" id="GO:0046872">
    <property type="term" value="F:metal ion binding"/>
    <property type="evidence" value="ECO:0007669"/>
    <property type="project" value="UniProtKB-KW"/>
</dbReference>
<feature type="binding site" evidence="8">
    <location>
        <position position="301"/>
    </location>
    <ligand>
        <name>Zn(2+)</name>
        <dbReference type="ChEBI" id="CHEBI:29105"/>
    </ligand>
</feature>
<evidence type="ECO:0000313" key="11">
    <source>
        <dbReference type="EMBL" id="SFU63181.1"/>
    </source>
</evidence>
<dbReference type="Gene3D" id="3.20.20.330">
    <property type="entry name" value="Homocysteine-binding-like domain"/>
    <property type="match status" value="1"/>
</dbReference>
<dbReference type="EMBL" id="FPBV01000005">
    <property type="protein sequence ID" value="SFU63181.1"/>
    <property type="molecule type" value="Genomic_DNA"/>
</dbReference>
<feature type="binding site" evidence="8">
    <location>
        <position position="235"/>
    </location>
    <ligand>
        <name>Zn(2+)</name>
        <dbReference type="ChEBI" id="CHEBI:29105"/>
    </ligand>
</feature>
<dbReference type="SUPFAM" id="SSF82282">
    <property type="entry name" value="Homocysteine S-methyltransferase"/>
    <property type="match status" value="1"/>
</dbReference>
<dbReference type="InterPro" id="IPR003171">
    <property type="entry name" value="Mehydrof_redctse-like"/>
</dbReference>
<keyword evidence="7" id="KW-0560">Oxidoreductase</keyword>
<evidence type="ECO:0000256" key="4">
    <source>
        <dbReference type="ARBA" id="ARBA00022630"/>
    </source>
</evidence>
<dbReference type="PANTHER" id="PTHR11103">
    <property type="entry name" value="SLR1189 PROTEIN"/>
    <property type="match status" value="1"/>
</dbReference>
<dbReference type="PROSITE" id="PS50970">
    <property type="entry name" value="HCY"/>
    <property type="match status" value="1"/>
</dbReference>
<dbReference type="Gene3D" id="3.20.20.220">
    <property type="match status" value="1"/>
</dbReference>
<dbReference type="CDD" id="cd00537">
    <property type="entry name" value="MTHFR"/>
    <property type="match status" value="1"/>
</dbReference>
<dbReference type="GO" id="GO:0035999">
    <property type="term" value="P:tetrahydrofolate interconversion"/>
    <property type="evidence" value="ECO:0007669"/>
    <property type="project" value="UniProtKB-UniPathway"/>
</dbReference>
<keyword evidence="8" id="KW-0479">Metal-binding</keyword>
<feature type="region of interest" description="Disordered" evidence="9">
    <location>
        <begin position="322"/>
        <end position="402"/>
    </location>
</feature>
<dbReference type="InterPro" id="IPR036589">
    <property type="entry name" value="HCY_dom_sf"/>
</dbReference>
<keyword evidence="5 8" id="KW-0808">Transferase</keyword>
<evidence type="ECO:0000256" key="7">
    <source>
        <dbReference type="ARBA" id="ARBA00023002"/>
    </source>
</evidence>
<dbReference type="GO" id="GO:0008168">
    <property type="term" value="F:methyltransferase activity"/>
    <property type="evidence" value="ECO:0007669"/>
    <property type="project" value="UniProtKB-UniRule"/>
</dbReference>
<keyword evidence="8" id="KW-0862">Zinc</keyword>
<dbReference type="GO" id="GO:0006555">
    <property type="term" value="P:methionine metabolic process"/>
    <property type="evidence" value="ECO:0007669"/>
    <property type="project" value="InterPro"/>
</dbReference>
<dbReference type="RefSeq" id="WP_074950571.1">
    <property type="nucleotide sequence ID" value="NZ_FPBV01000005.1"/>
</dbReference>
<name>A0A1I7HR96_9BACL</name>
<dbReference type="Pfam" id="PF02219">
    <property type="entry name" value="MTHFR"/>
    <property type="match status" value="1"/>
</dbReference>
<evidence type="ECO:0000256" key="1">
    <source>
        <dbReference type="ARBA" id="ARBA00001974"/>
    </source>
</evidence>
<keyword evidence="6" id="KW-0274">FAD</keyword>